<sequence>MEDTCRCGAGECAGRQEGCAARARRERAPAVLPTVSGSGARPPGSAARSRVAVAVVLCLVVLLGAGVWHALDEPGL</sequence>
<gene>
    <name evidence="2" type="ORF">Kpho01_31410</name>
</gene>
<feature type="transmembrane region" description="Helical" evidence="1">
    <location>
        <begin position="51"/>
        <end position="71"/>
    </location>
</feature>
<protein>
    <submittedName>
        <fullName evidence="2">Uncharacterized protein</fullName>
    </submittedName>
</protein>
<proteinExistence type="predicted"/>
<keyword evidence="1" id="KW-0472">Membrane</keyword>
<name>A0A9W6PFL6_9ACTN</name>
<keyword evidence="1" id="KW-0812">Transmembrane</keyword>
<reference evidence="2" key="1">
    <citation type="submission" date="2023-02" db="EMBL/GenBank/DDBJ databases">
        <title>Kitasatospora phosalacinea NBRC 14362.</title>
        <authorList>
            <person name="Ichikawa N."/>
            <person name="Sato H."/>
            <person name="Tonouchi N."/>
        </authorList>
    </citation>
    <scope>NUCLEOTIDE SEQUENCE</scope>
    <source>
        <strain evidence="2">NBRC 14362</strain>
    </source>
</reference>
<dbReference type="AlphaFoldDB" id="A0A9W6PFL6"/>
<dbReference type="Proteomes" id="UP001165143">
    <property type="component" value="Unassembled WGS sequence"/>
</dbReference>
<evidence type="ECO:0000256" key="1">
    <source>
        <dbReference type="SAM" id="Phobius"/>
    </source>
</evidence>
<evidence type="ECO:0000313" key="2">
    <source>
        <dbReference type="EMBL" id="GLW55130.1"/>
    </source>
</evidence>
<accession>A0A9W6PFL6</accession>
<evidence type="ECO:0000313" key="3">
    <source>
        <dbReference type="Proteomes" id="UP001165143"/>
    </source>
</evidence>
<dbReference type="EMBL" id="BSRX01000016">
    <property type="protein sequence ID" value="GLW55130.1"/>
    <property type="molecule type" value="Genomic_DNA"/>
</dbReference>
<organism evidence="2 3">
    <name type="scientific">Kitasatospora phosalacinea</name>
    <dbReference type="NCBI Taxonomy" id="2065"/>
    <lineage>
        <taxon>Bacteria</taxon>
        <taxon>Bacillati</taxon>
        <taxon>Actinomycetota</taxon>
        <taxon>Actinomycetes</taxon>
        <taxon>Kitasatosporales</taxon>
        <taxon>Streptomycetaceae</taxon>
        <taxon>Kitasatospora</taxon>
    </lineage>
</organism>
<keyword evidence="1" id="KW-1133">Transmembrane helix</keyword>
<comment type="caution">
    <text evidence="2">The sequence shown here is derived from an EMBL/GenBank/DDBJ whole genome shotgun (WGS) entry which is preliminary data.</text>
</comment>